<dbReference type="Proteomes" id="UP000018692">
    <property type="component" value="Unassembled WGS sequence"/>
</dbReference>
<protein>
    <submittedName>
        <fullName evidence="1">Uncharacterized protein</fullName>
    </submittedName>
</protein>
<comment type="caution">
    <text evidence="1">The sequence shown here is derived from an EMBL/GenBank/DDBJ whole genome shotgun (WGS) entry which is preliminary data.</text>
</comment>
<evidence type="ECO:0000313" key="1">
    <source>
        <dbReference type="EMBL" id="ETD04960.1"/>
    </source>
</evidence>
<proteinExistence type="predicted"/>
<gene>
    <name evidence="1" type="ORF">N568_0105160</name>
</gene>
<accession>V8AQS9</accession>
<evidence type="ECO:0000313" key="2">
    <source>
        <dbReference type="Proteomes" id="UP000018692"/>
    </source>
</evidence>
<organism evidence="1 2">
    <name type="scientific">Lactococcus garvieae TRF1</name>
    <dbReference type="NCBI Taxonomy" id="1380772"/>
    <lineage>
        <taxon>Bacteria</taxon>
        <taxon>Bacillati</taxon>
        <taxon>Bacillota</taxon>
        <taxon>Bacilli</taxon>
        <taxon>Lactobacillales</taxon>
        <taxon>Streptococcaceae</taxon>
        <taxon>Lactococcus</taxon>
    </lineage>
</organism>
<reference evidence="1 2" key="1">
    <citation type="submission" date="2013-07" db="EMBL/GenBank/DDBJ databases">
        <title>Isolation of Lactococcus garvieae strain TRF1 from the fecal material of a timber rattlesnake.</title>
        <authorList>
            <person name="McLaughlin R.W."/>
            <person name="Cochran P.A."/>
            <person name="Dowd S.E."/>
        </authorList>
    </citation>
    <scope>NUCLEOTIDE SEQUENCE [LARGE SCALE GENOMIC DNA]</scope>
    <source>
        <strain evidence="1 2">TRF1</strain>
    </source>
</reference>
<sequence>MSLKECVIDYISHFDVVEQINTYHFLEAYNLPYEDYDAAVEIFKKILKFDYAS</sequence>
<dbReference type="EMBL" id="AVFE01000014">
    <property type="protein sequence ID" value="ETD04960.1"/>
    <property type="molecule type" value="Genomic_DNA"/>
</dbReference>
<name>V8AQS9_9LACT</name>
<dbReference type="PATRIC" id="fig|1380772.3.peg.1024"/>
<dbReference type="AlphaFoldDB" id="V8AQS9"/>